<evidence type="ECO:0000313" key="3">
    <source>
        <dbReference type="EMBL" id="RDV07231.1"/>
    </source>
</evidence>
<dbReference type="PANTHER" id="PTHR30244:SF34">
    <property type="entry name" value="DTDP-4-AMINO-4,6-DIDEOXYGALACTOSE TRANSAMINASE"/>
    <property type="match status" value="1"/>
</dbReference>
<accession>A0A371BIQ9</accession>
<dbReference type="GO" id="GO:0000271">
    <property type="term" value="P:polysaccharide biosynthetic process"/>
    <property type="evidence" value="ECO:0007669"/>
    <property type="project" value="TreeGrafter"/>
</dbReference>
<dbReference type="Gene3D" id="3.40.640.10">
    <property type="entry name" value="Type I PLP-dependent aspartate aminotransferase-like (Major domain)"/>
    <property type="match status" value="1"/>
</dbReference>
<organism evidence="3 4">
    <name type="scientific">Sphingorhabdus pulchriflava</name>
    <dbReference type="NCBI Taxonomy" id="2292257"/>
    <lineage>
        <taxon>Bacteria</taxon>
        <taxon>Pseudomonadati</taxon>
        <taxon>Pseudomonadota</taxon>
        <taxon>Alphaproteobacteria</taxon>
        <taxon>Sphingomonadales</taxon>
        <taxon>Sphingomonadaceae</taxon>
        <taxon>Sphingorhabdus</taxon>
    </lineage>
</organism>
<dbReference type="SUPFAM" id="SSF53383">
    <property type="entry name" value="PLP-dependent transferases"/>
    <property type="match status" value="1"/>
</dbReference>
<dbReference type="Pfam" id="PF01041">
    <property type="entry name" value="DegT_DnrJ_EryC1"/>
    <property type="match status" value="1"/>
</dbReference>
<dbReference type="GO" id="GO:0030170">
    <property type="term" value="F:pyridoxal phosphate binding"/>
    <property type="evidence" value="ECO:0007669"/>
    <property type="project" value="TreeGrafter"/>
</dbReference>
<name>A0A371BIQ9_9SPHN</name>
<evidence type="ECO:0000313" key="4">
    <source>
        <dbReference type="Proteomes" id="UP000263833"/>
    </source>
</evidence>
<dbReference type="EMBL" id="QRGP01000001">
    <property type="protein sequence ID" value="RDV07231.1"/>
    <property type="molecule type" value="Genomic_DNA"/>
</dbReference>
<dbReference type="InterPro" id="IPR015424">
    <property type="entry name" value="PyrdxlP-dep_Trfase"/>
</dbReference>
<dbReference type="PANTHER" id="PTHR30244">
    <property type="entry name" value="TRANSAMINASE"/>
    <property type="match status" value="1"/>
</dbReference>
<keyword evidence="2" id="KW-0663">Pyridoxal phosphate</keyword>
<gene>
    <name evidence="3" type="ORF">DXH95_07650</name>
</gene>
<dbReference type="GO" id="GO:0008483">
    <property type="term" value="F:transaminase activity"/>
    <property type="evidence" value="ECO:0007669"/>
    <property type="project" value="UniProtKB-KW"/>
</dbReference>
<comment type="similarity">
    <text evidence="1 2">Belongs to the DegT/DnrJ/EryC1 family.</text>
</comment>
<dbReference type="AlphaFoldDB" id="A0A371BIQ9"/>
<dbReference type="Gene3D" id="3.90.1150.10">
    <property type="entry name" value="Aspartate Aminotransferase, domain 1"/>
    <property type="match status" value="1"/>
</dbReference>
<evidence type="ECO:0000256" key="1">
    <source>
        <dbReference type="ARBA" id="ARBA00037999"/>
    </source>
</evidence>
<keyword evidence="3" id="KW-0808">Transferase</keyword>
<dbReference type="InterPro" id="IPR000653">
    <property type="entry name" value="DegT/StrS_aminotransferase"/>
</dbReference>
<dbReference type="RefSeq" id="WP_115548777.1">
    <property type="nucleotide sequence ID" value="NZ_QRGP01000001.1"/>
</dbReference>
<reference evidence="4" key="1">
    <citation type="submission" date="2018-08" db="EMBL/GenBank/DDBJ databases">
        <authorList>
            <person name="Kim S.-J."/>
            <person name="Jung G.-Y."/>
        </authorList>
    </citation>
    <scope>NUCLEOTIDE SEQUENCE [LARGE SCALE GENOMIC DNA]</scope>
    <source>
        <strain evidence="4">GY_G</strain>
    </source>
</reference>
<comment type="caution">
    <text evidence="3">The sequence shown here is derived from an EMBL/GenBank/DDBJ whole genome shotgun (WGS) entry which is preliminary data.</text>
</comment>
<proteinExistence type="inferred from homology"/>
<evidence type="ECO:0000256" key="2">
    <source>
        <dbReference type="RuleBase" id="RU004508"/>
    </source>
</evidence>
<keyword evidence="4" id="KW-1185">Reference proteome</keyword>
<dbReference type="Proteomes" id="UP000263833">
    <property type="component" value="Unassembled WGS sequence"/>
</dbReference>
<sequence>MSKPGFREWLAVGKALRGKNLLRHEGPYQLTTGFERHFAEHMGSSHALALTSGTVGLHAAMTAIGVGPGDEVIVPAYTWIATAAAPALAGAVPVLADIDETLTIDPVDLERKITPNTKAIIPVHMVNAPCNMDAIMDIARRHSLMVVEDACQAVGVEYKGRKCGSFGKVGVYSFNHYKNMTIGEGGAVVTDDPALFSRLMNFHDLGIWARDGYEAGNTPAFLASHSRVTEVQGAMLDVQLSRLSRSIKRIKRNRKAIEQVLRDSGEFRISPHNDPDNAATMTVSFETEAEAEAFAQRPGVHRIYDNSKHVYTNWDPILNQRTAHPAMNPWAWARRHISYDEHSCTRTLDIMRRTCRITINPGWSTIVARTLAKNLWTPNAQARTAYGIIARLKGA</sequence>
<dbReference type="InterPro" id="IPR015421">
    <property type="entry name" value="PyrdxlP-dep_Trfase_major"/>
</dbReference>
<dbReference type="InterPro" id="IPR015422">
    <property type="entry name" value="PyrdxlP-dep_Trfase_small"/>
</dbReference>
<protein>
    <submittedName>
        <fullName evidence="3">Aminotransferase class I/II-fold pyridoxal phosphate-dependent enzyme</fullName>
    </submittedName>
</protein>
<keyword evidence="3" id="KW-0032">Aminotransferase</keyword>
<dbReference type="OrthoDB" id="9768668at2"/>